<dbReference type="GO" id="GO:0004112">
    <property type="term" value="F:cyclic-nucleotide phosphodiesterase activity"/>
    <property type="evidence" value="ECO:0007669"/>
    <property type="project" value="InterPro"/>
</dbReference>
<keyword evidence="7" id="KW-1185">Reference proteome</keyword>
<evidence type="ECO:0000313" key="7">
    <source>
        <dbReference type="Proteomes" id="UP000528457"/>
    </source>
</evidence>
<comment type="similarity">
    <text evidence="4">Belongs to the cyclic nucleotide phosphodiesterase class-III family.</text>
</comment>
<feature type="domain" description="Calcineurin-like phosphoesterase" evidence="5">
    <location>
        <begin position="12"/>
        <end position="201"/>
    </location>
</feature>
<dbReference type="NCBIfam" id="NF008359">
    <property type="entry name" value="PRK11148.1"/>
    <property type="match status" value="1"/>
</dbReference>
<name>A0A7X0JR09_9GAMM</name>
<evidence type="ECO:0000256" key="1">
    <source>
        <dbReference type="ARBA" id="ARBA00022723"/>
    </source>
</evidence>
<keyword evidence="2" id="KW-0378">Hydrolase</keyword>
<dbReference type="InParanoid" id="A0A7X0JR09"/>
<gene>
    <name evidence="6" type="ORF">HNR48_000982</name>
</gene>
<dbReference type="PANTHER" id="PTHR42988">
    <property type="entry name" value="PHOSPHOHYDROLASE"/>
    <property type="match status" value="1"/>
</dbReference>
<dbReference type="CDD" id="cd07402">
    <property type="entry name" value="MPP_GpdQ"/>
    <property type="match status" value="1"/>
</dbReference>
<accession>A0A7X0JR09</accession>
<keyword evidence="3" id="KW-0408">Iron</keyword>
<evidence type="ECO:0000256" key="2">
    <source>
        <dbReference type="ARBA" id="ARBA00022801"/>
    </source>
</evidence>
<dbReference type="InterPro" id="IPR050884">
    <property type="entry name" value="CNP_phosphodiesterase-III"/>
</dbReference>
<dbReference type="SUPFAM" id="SSF56300">
    <property type="entry name" value="Metallo-dependent phosphatases"/>
    <property type="match status" value="1"/>
</dbReference>
<dbReference type="Proteomes" id="UP000528457">
    <property type="component" value="Unassembled WGS sequence"/>
</dbReference>
<evidence type="ECO:0000313" key="6">
    <source>
        <dbReference type="EMBL" id="MBB6520704.1"/>
    </source>
</evidence>
<protein>
    <submittedName>
        <fullName evidence="6">Icc protein</fullName>
    </submittedName>
</protein>
<dbReference type="EMBL" id="JACHHT010000001">
    <property type="protein sequence ID" value="MBB6520704.1"/>
    <property type="molecule type" value="Genomic_DNA"/>
</dbReference>
<comment type="caution">
    <text evidence="6">The sequence shown here is derived from an EMBL/GenBank/DDBJ whole genome shotgun (WGS) entry which is preliminary data.</text>
</comment>
<reference evidence="6 7" key="1">
    <citation type="submission" date="2020-08" db="EMBL/GenBank/DDBJ databases">
        <title>Genomic Encyclopedia of Type Strains, Phase IV (KMG-IV): sequencing the most valuable type-strain genomes for metagenomic binning, comparative biology and taxonomic classification.</title>
        <authorList>
            <person name="Goeker M."/>
        </authorList>
    </citation>
    <scope>NUCLEOTIDE SEQUENCE [LARGE SCALE GENOMIC DNA]</scope>
    <source>
        <strain evidence="6 7">DSM 22368</strain>
    </source>
</reference>
<keyword evidence="1" id="KW-0479">Metal-binding</keyword>
<evidence type="ECO:0000259" key="5">
    <source>
        <dbReference type="Pfam" id="PF00149"/>
    </source>
</evidence>
<dbReference type="InterPro" id="IPR026575">
    <property type="entry name" value="GpdQ/CpdA-like"/>
</dbReference>
<evidence type="ECO:0000256" key="4">
    <source>
        <dbReference type="ARBA" id="ARBA00025742"/>
    </source>
</evidence>
<dbReference type="Pfam" id="PF00149">
    <property type="entry name" value="Metallophos"/>
    <property type="match status" value="1"/>
</dbReference>
<dbReference type="InterPro" id="IPR004843">
    <property type="entry name" value="Calcineurin-like_PHP"/>
</dbReference>
<dbReference type="FunCoup" id="A0A7X0JR09">
    <property type="interactions" value="60"/>
</dbReference>
<organism evidence="6 7">
    <name type="scientific">Pseudoteredinibacter isoporae</name>
    <dbReference type="NCBI Taxonomy" id="570281"/>
    <lineage>
        <taxon>Bacteria</taxon>
        <taxon>Pseudomonadati</taxon>
        <taxon>Pseudomonadota</taxon>
        <taxon>Gammaproteobacteria</taxon>
        <taxon>Cellvibrionales</taxon>
        <taxon>Cellvibrionaceae</taxon>
        <taxon>Pseudoteredinibacter</taxon>
    </lineage>
</organism>
<dbReference type="AlphaFoldDB" id="A0A7X0JR09"/>
<dbReference type="GO" id="GO:0046872">
    <property type="term" value="F:metal ion binding"/>
    <property type="evidence" value="ECO:0007669"/>
    <property type="project" value="UniProtKB-KW"/>
</dbReference>
<sequence>MILPINAERPTRILHITDCHLGAKSGETLLGLNVEASFVDVLEHALVREETPDLILVTGDIAGHASAEAYERFSYHVEKAFPNVPYVCVPGNHDTPSLMASAFPESALPRSVELGDWLIVLLDSTIPNCEHGNLCDAELDFLQQALADNRDKHIIVCMHHQPMAVGCDWIDQYQVASADRFKALVAEAGNVEVVLWGHIHQVFESVIDGVQYMASPSTCIQFKPNSVDFALDRKMPGYRWFELAGEGQFGTRVERISERNYPIDYSSNGY</sequence>
<dbReference type="InterPro" id="IPR029052">
    <property type="entry name" value="Metallo-depent_PP-like"/>
</dbReference>
<dbReference type="PANTHER" id="PTHR42988:SF2">
    <property type="entry name" value="CYCLIC NUCLEOTIDE PHOSPHODIESTERASE CBUA0032-RELATED"/>
    <property type="match status" value="1"/>
</dbReference>
<dbReference type="RefSeq" id="WP_341800971.1">
    <property type="nucleotide sequence ID" value="NZ_JAAONY010000001.1"/>
</dbReference>
<proteinExistence type="inferred from homology"/>
<evidence type="ECO:0000256" key="3">
    <source>
        <dbReference type="ARBA" id="ARBA00023004"/>
    </source>
</evidence>
<dbReference type="Gene3D" id="3.60.21.10">
    <property type="match status" value="1"/>
</dbReference>